<dbReference type="AlphaFoldDB" id="A0A1H9GV96"/>
<dbReference type="Proteomes" id="UP000182360">
    <property type="component" value="Unassembled WGS sequence"/>
</dbReference>
<feature type="domain" description="MgtC/SapB/SrpB/YhiD N-terminal" evidence="8">
    <location>
        <begin position="11"/>
        <end position="136"/>
    </location>
</feature>
<gene>
    <name evidence="9" type="ORF">SAMN04487977_105153</name>
</gene>
<feature type="transmembrane region" description="Helical" evidence="7">
    <location>
        <begin position="67"/>
        <end position="84"/>
    </location>
</feature>
<dbReference type="RefSeq" id="WP_074643935.1">
    <property type="nucleotide sequence ID" value="NZ_FOFU01000005.1"/>
</dbReference>
<evidence type="ECO:0000256" key="1">
    <source>
        <dbReference type="ARBA" id="ARBA00004651"/>
    </source>
</evidence>
<evidence type="ECO:0000256" key="3">
    <source>
        <dbReference type="ARBA" id="ARBA00022475"/>
    </source>
</evidence>
<dbReference type="InterPro" id="IPR003416">
    <property type="entry name" value="MgtC/SapB/SrpB/YhiD_fam"/>
</dbReference>
<name>A0A1H9GV96_9SPIR</name>
<dbReference type="PRINTS" id="PR01837">
    <property type="entry name" value="MGTCSAPBPROT"/>
</dbReference>
<keyword evidence="5 7" id="KW-1133">Transmembrane helix</keyword>
<comment type="subcellular location">
    <subcellularLocation>
        <location evidence="1">Cell membrane</location>
        <topology evidence="1">Multi-pass membrane protein</topology>
    </subcellularLocation>
</comment>
<organism evidence="9 10">
    <name type="scientific">Treponema bryantii</name>
    <dbReference type="NCBI Taxonomy" id="163"/>
    <lineage>
        <taxon>Bacteria</taxon>
        <taxon>Pseudomonadati</taxon>
        <taxon>Spirochaetota</taxon>
        <taxon>Spirochaetia</taxon>
        <taxon>Spirochaetales</taxon>
        <taxon>Treponemataceae</taxon>
        <taxon>Treponema</taxon>
    </lineage>
</organism>
<keyword evidence="3" id="KW-1003">Cell membrane</keyword>
<sequence length="225" mass="24637">MNIYIEYTIRLALSFVCSFILGLERKSHQHIVGIRTLVSMGLSCCLLSILSVYMAETPAVNGDPTRIAAGVITGIGFLGGGAILKLGLNIRGLTTAAIIFMTSALGMSFGAGLYIPTVITFFIILIILLTMDKVEKKIFPAAKTKSVIIQVSTAGSDFDFQEKFADIMKSYGFIVHDVNPQFHPKDNIMQLSYTVKTPDKLDAVKIAKEFSEKNENLISFTIIDK</sequence>
<keyword evidence="10" id="KW-1185">Reference proteome</keyword>
<keyword evidence="4 7" id="KW-0812">Transmembrane</keyword>
<dbReference type="PANTHER" id="PTHR33778:SF1">
    <property type="entry name" value="MAGNESIUM TRANSPORTER YHID-RELATED"/>
    <property type="match status" value="1"/>
</dbReference>
<dbReference type="EMBL" id="FOFU01000005">
    <property type="protein sequence ID" value="SEQ53994.1"/>
    <property type="molecule type" value="Genomic_DNA"/>
</dbReference>
<reference evidence="9 10" key="1">
    <citation type="submission" date="2016-10" db="EMBL/GenBank/DDBJ databases">
        <authorList>
            <person name="de Groot N.N."/>
        </authorList>
    </citation>
    <scope>NUCLEOTIDE SEQUENCE [LARGE SCALE GENOMIC DNA]</scope>
    <source>
        <strain evidence="9 10">B25</strain>
    </source>
</reference>
<dbReference type="InterPro" id="IPR049177">
    <property type="entry name" value="MgtC_SapB_SrpB_YhiD_N"/>
</dbReference>
<evidence type="ECO:0000313" key="10">
    <source>
        <dbReference type="Proteomes" id="UP000182360"/>
    </source>
</evidence>
<feature type="transmembrane region" description="Helical" evidence="7">
    <location>
        <begin position="113"/>
        <end position="131"/>
    </location>
</feature>
<dbReference type="OrthoDB" id="9811198at2"/>
<dbReference type="GO" id="GO:0005886">
    <property type="term" value="C:plasma membrane"/>
    <property type="evidence" value="ECO:0007669"/>
    <property type="project" value="UniProtKB-SubCell"/>
</dbReference>
<evidence type="ECO:0000256" key="4">
    <source>
        <dbReference type="ARBA" id="ARBA00022692"/>
    </source>
</evidence>
<dbReference type="PANTHER" id="PTHR33778">
    <property type="entry name" value="PROTEIN MGTC"/>
    <property type="match status" value="1"/>
</dbReference>
<proteinExistence type="inferred from homology"/>
<dbReference type="Pfam" id="PF02308">
    <property type="entry name" value="MgtC"/>
    <property type="match status" value="1"/>
</dbReference>
<protein>
    <submittedName>
        <fullName evidence="9">Putative Mg2+ transporter-C (MgtC) family protein</fullName>
    </submittedName>
</protein>
<evidence type="ECO:0000259" key="8">
    <source>
        <dbReference type="Pfam" id="PF02308"/>
    </source>
</evidence>
<evidence type="ECO:0000256" key="5">
    <source>
        <dbReference type="ARBA" id="ARBA00022989"/>
    </source>
</evidence>
<evidence type="ECO:0000313" key="9">
    <source>
        <dbReference type="EMBL" id="SEQ53994.1"/>
    </source>
</evidence>
<accession>A0A1H9GV96</accession>
<evidence type="ECO:0000256" key="7">
    <source>
        <dbReference type="SAM" id="Phobius"/>
    </source>
</evidence>
<feature type="transmembrane region" description="Helical" evidence="7">
    <location>
        <begin position="36"/>
        <end position="55"/>
    </location>
</feature>
<keyword evidence="6 7" id="KW-0472">Membrane</keyword>
<evidence type="ECO:0000256" key="2">
    <source>
        <dbReference type="ARBA" id="ARBA00009298"/>
    </source>
</evidence>
<evidence type="ECO:0000256" key="6">
    <source>
        <dbReference type="ARBA" id="ARBA00023136"/>
    </source>
</evidence>
<comment type="similarity">
    <text evidence="2">Belongs to the MgtC/SapB family.</text>
</comment>